<evidence type="ECO:0000313" key="2">
    <source>
        <dbReference type="EMBL" id="MFD2164074.1"/>
    </source>
</evidence>
<reference evidence="3" key="1">
    <citation type="journal article" date="2019" name="Int. J. Syst. Evol. Microbiol.">
        <title>The Global Catalogue of Microorganisms (GCM) 10K type strain sequencing project: providing services to taxonomists for standard genome sequencing and annotation.</title>
        <authorList>
            <consortium name="The Broad Institute Genomics Platform"/>
            <consortium name="The Broad Institute Genome Sequencing Center for Infectious Disease"/>
            <person name="Wu L."/>
            <person name="Ma J."/>
        </authorList>
    </citation>
    <scope>NUCLEOTIDE SEQUENCE [LARGE SCALE GENOMIC DNA]</scope>
    <source>
        <strain evidence="3">KCTC 42217</strain>
    </source>
</reference>
<comment type="caution">
    <text evidence="2">The sequence shown here is derived from an EMBL/GenBank/DDBJ whole genome shotgun (WGS) entry which is preliminary data.</text>
</comment>
<feature type="chain" id="PRO_5046951858" evidence="1">
    <location>
        <begin position="20"/>
        <end position="408"/>
    </location>
</feature>
<dbReference type="EMBL" id="JBHUHZ010000003">
    <property type="protein sequence ID" value="MFD2164074.1"/>
    <property type="molecule type" value="Genomic_DNA"/>
</dbReference>
<proteinExistence type="predicted"/>
<organism evidence="2 3">
    <name type="scientific">Paradesertivirga mongoliensis</name>
    <dbReference type="NCBI Taxonomy" id="2100740"/>
    <lineage>
        <taxon>Bacteria</taxon>
        <taxon>Pseudomonadati</taxon>
        <taxon>Bacteroidota</taxon>
        <taxon>Sphingobacteriia</taxon>
        <taxon>Sphingobacteriales</taxon>
        <taxon>Sphingobacteriaceae</taxon>
        <taxon>Paradesertivirga</taxon>
    </lineage>
</organism>
<dbReference type="Gene3D" id="2.40.160.10">
    <property type="entry name" value="Porin"/>
    <property type="match status" value="1"/>
</dbReference>
<sequence>MRYLKLIAALVFVSFSALSQETKIDTATKVPEATKPAEAKSEWYQKINLRGYAQVRYNRLLETNQDLQCEQCDKSWGKNGGFFLRRLRLVFSGQISNRLYFYIQPDFASSPDGSNNNFGQIRDAYFDLGLDTENEFRLRFGQSKVPYGFENMQSSQNRLPLDRNDGLNSAISNERDLGVFFYWAPKKIRERFAYLVSSGLKGSGDYGVFALGAYNGQTANKNEANNQPHIVSRFSYPIQIGKQIIEPGIQAYHGKYVVSSISTGVQAKPQNQYRDQRAAASFVLYPQPFGLQAEYNIGTGPEYNVATNTIEQTSLRGGYALASYALKFNKQLFFPFVRYHFYDGGKKFERDARTYKVKELEIGTEWQPFKNFELVTMYTISKRRFEDAARPFNDQQGNLLRIQFQFNY</sequence>
<evidence type="ECO:0000256" key="1">
    <source>
        <dbReference type="SAM" id="SignalP"/>
    </source>
</evidence>
<feature type="signal peptide" evidence="1">
    <location>
        <begin position="1"/>
        <end position="19"/>
    </location>
</feature>
<protein>
    <submittedName>
        <fullName evidence="2">Porin</fullName>
    </submittedName>
</protein>
<accession>A0ABW4ZPL9</accession>
<evidence type="ECO:0000313" key="3">
    <source>
        <dbReference type="Proteomes" id="UP001597387"/>
    </source>
</evidence>
<keyword evidence="1" id="KW-0732">Signal</keyword>
<dbReference type="InterPro" id="IPR010870">
    <property type="entry name" value="Porin_O/P"/>
</dbReference>
<dbReference type="Pfam" id="PF07396">
    <property type="entry name" value="Porin_O_P"/>
    <property type="match status" value="1"/>
</dbReference>
<dbReference type="RefSeq" id="WP_255904619.1">
    <property type="nucleotide sequence ID" value="NZ_JAFMZO010000004.1"/>
</dbReference>
<dbReference type="Proteomes" id="UP001597387">
    <property type="component" value="Unassembled WGS sequence"/>
</dbReference>
<dbReference type="InterPro" id="IPR023614">
    <property type="entry name" value="Porin_dom_sf"/>
</dbReference>
<name>A0ABW4ZPL9_9SPHI</name>
<gene>
    <name evidence="2" type="ORF">ACFSJU_16820</name>
</gene>
<dbReference type="SUPFAM" id="SSF56935">
    <property type="entry name" value="Porins"/>
    <property type="match status" value="1"/>
</dbReference>
<keyword evidence="3" id="KW-1185">Reference proteome</keyword>